<dbReference type="SUPFAM" id="SSF88713">
    <property type="entry name" value="Glycoside hydrolase/deacetylase"/>
    <property type="match status" value="1"/>
</dbReference>
<gene>
    <name evidence="3" type="ORF">GCM10009544_39570</name>
</gene>
<sequence length="291" mass="31916">MRLIRSAAGSRKSGGRPLAHALIVSLLLVSAVACAPWELPGASSEDGQAPPGQSPRQRQATAKKWGLDQAPLLAPPPPAVKPRLTTPQWLSRGPGLIPVFTHVPTTEKIVFLTVDDGAVKNRAFLQMVRELKIPVSAFLTHASARGDYGYFRELHAAGVAVHNHTLSHPQMSELSDDEQHTEICGQQRILQREIGARPTLFRPPFGDFDRDTLTIAEECGARAAPLWNEEAFADRIEYRNTGGKLRPGDIILSHFNGPEQWDGGSMTDMLRLVLRRATAQGFALARLEDYV</sequence>
<dbReference type="PROSITE" id="PS51677">
    <property type="entry name" value="NODB"/>
    <property type="match status" value="1"/>
</dbReference>
<accession>A0ABN1ADD5</accession>
<dbReference type="PROSITE" id="PS51257">
    <property type="entry name" value="PROKAR_LIPOPROTEIN"/>
    <property type="match status" value="1"/>
</dbReference>
<name>A0ABN1ADD5_9ACTN</name>
<feature type="domain" description="NodB homology" evidence="2">
    <location>
        <begin position="108"/>
        <end position="291"/>
    </location>
</feature>
<dbReference type="CDD" id="cd10917">
    <property type="entry name" value="CE4_NodB_like_6s_7s"/>
    <property type="match status" value="1"/>
</dbReference>
<evidence type="ECO:0000256" key="1">
    <source>
        <dbReference type="SAM" id="MobiDB-lite"/>
    </source>
</evidence>
<evidence type="ECO:0000313" key="3">
    <source>
        <dbReference type="EMBL" id="GAA0473671.1"/>
    </source>
</evidence>
<comment type="caution">
    <text evidence="3">The sequence shown here is derived from an EMBL/GenBank/DDBJ whole genome shotgun (WGS) entry which is preliminary data.</text>
</comment>
<proteinExistence type="predicted"/>
<evidence type="ECO:0000259" key="2">
    <source>
        <dbReference type="PROSITE" id="PS51677"/>
    </source>
</evidence>
<dbReference type="Proteomes" id="UP001499895">
    <property type="component" value="Unassembled WGS sequence"/>
</dbReference>
<dbReference type="Pfam" id="PF01522">
    <property type="entry name" value="Polysacc_deac_1"/>
    <property type="match status" value="1"/>
</dbReference>
<dbReference type="PANTHER" id="PTHR10587:SF134">
    <property type="entry name" value="SECRETED PROTEIN"/>
    <property type="match status" value="1"/>
</dbReference>
<protein>
    <submittedName>
        <fullName evidence="3">Polysaccharide deacetylase family protein</fullName>
    </submittedName>
</protein>
<organism evidence="3 4">
    <name type="scientific">Streptomyces stramineus</name>
    <dbReference type="NCBI Taxonomy" id="173861"/>
    <lineage>
        <taxon>Bacteria</taxon>
        <taxon>Bacillati</taxon>
        <taxon>Actinomycetota</taxon>
        <taxon>Actinomycetes</taxon>
        <taxon>Kitasatosporales</taxon>
        <taxon>Streptomycetaceae</taxon>
        <taxon>Streptomyces</taxon>
    </lineage>
</organism>
<dbReference type="PANTHER" id="PTHR10587">
    <property type="entry name" value="GLYCOSYL TRANSFERASE-RELATED"/>
    <property type="match status" value="1"/>
</dbReference>
<reference evidence="3 4" key="1">
    <citation type="journal article" date="2019" name="Int. J. Syst. Evol. Microbiol.">
        <title>The Global Catalogue of Microorganisms (GCM) 10K type strain sequencing project: providing services to taxonomists for standard genome sequencing and annotation.</title>
        <authorList>
            <consortium name="The Broad Institute Genomics Platform"/>
            <consortium name="The Broad Institute Genome Sequencing Center for Infectious Disease"/>
            <person name="Wu L."/>
            <person name="Ma J."/>
        </authorList>
    </citation>
    <scope>NUCLEOTIDE SEQUENCE [LARGE SCALE GENOMIC DNA]</scope>
    <source>
        <strain evidence="3 4">JCM 10649</strain>
    </source>
</reference>
<dbReference type="InterPro" id="IPR011330">
    <property type="entry name" value="Glyco_hydro/deAcase_b/a-brl"/>
</dbReference>
<dbReference type="InterPro" id="IPR050248">
    <property type="entry name" value="Polysacc_deacetylase_ArnD"/>
</dbReference>
<dbReference type="Gene3D" id="3.20.20.370">
    <property type="entry name" value="Glycoside hydrolase/deacetylase"/>
    <property type="match status" value="1"/>
</dbReference>
<dbReference type="EMBL" id="BAAAHB010000045">
    <property type="protein sequence ID" value="GAA0473671.1"/>
    <property type="molecule type" value="Genomic_DNA"/>
</dbReference>
<keyword evidence="4" id="KW-1185">Reference proteome</keyword>
<dbReference type="RefSeq" id="WP_344092493.1">
    <property type="nucleotide sequence ID" value="NZ_BAAAHB010000045.1"/>
</dbReference>
<feature type="region of interest" description="Disordered" evidence="1">
    <location>
        <begin position="42"/>
        <end position="64"/>
    </location>
</feature>
<dbReference type="InterPro" id="IPR002509">
    <property type="entry name" value="NODB_dom"/>
</dbReference>
<evidence type="ECO:0000313" key="4">
    <source>
        <dbReference type="Proteomes" id="UP001499895"/>
    </source>
</evidence>